<evidence type="ECO:0000256" key="1">
    <source>
        <dbReference type="SAM" id="Phobius"/>
    </source>
</evidence>
<proteinExistence type="predicted"/>
<reference evidence="2" key="1">
    <citation type="submission" date="2022-03" db="EMBL/GenBank/DDBJ databases">
        <authorList>
            <person name="Alioto T."/>
            <person name="Alioto T."/>
            <person name="Gomez Garrido J."/>
        </authorList>
    </citation>
    <scope>NUCLEOTIDE SEQUENCE</scope>
</reference>
<name>A0AAD1SVB5_PELCU</name>
<organism evidence="2 3">
    <name type="scientific">Pelobates cultripes</name>
    <name type="common">Western spadefoot toad</name>
    <dbReference type="NCBI Taxonomy" id="61616"/>
    <lineage>
        <taxon>Eukaryota</taxon>
        <taxon>Metazoa</taxon>
        <taxon>Chordata</taxon>
        <taxon>Craniata</taxon>
        <taxon>Vertebrata</taxon>
        <taxon>Euteleostomi</taxon>
        <taxon>Amphibia</taxon>
        <taxon>Batrachia</taxon>
        <taxon>Anura</taxon>
        <taxon>Pelobatoidea</taxon>
        <taxon>Pelobatidae</taxon>
        <taxon>Pelobates</taxon>
    </lineage>
</organism>
<keyword evidence="1" id="KW-0472">Membrane</keyword>
<evidence type="ECO:0000313" key="3">
    <source>
        <dbReference type="Proteomes" id="UP001295444"/>
    </source>
</evidence>
<feature type="transmembrane region" description="Helical" evidence="1">
    <location>
        <begin position="191"/>
        <end position="212"/>
    </location>
</feature>
<evidence type="ECO:0000313" key="2">
    <source>
        <dbReference type="EMBL" id="CAH2308211.1"/>
    </source>
</evidence>
<sequence length="243" mass="28531">MDYDTRQVVRIFSKERMESYRWLTLYLSLFIKDILPVSISNNQRDLKYYASRCHFAIVYHSKKRGRINVTDVADALYNKELRYLHRTIGKQNILVVIGDMDDSSESVKEQILQRQPSITKWAHGLFLFTEAEILSLQDYQYGPSVMDEKMEAMKKRIKGKRECLGYLQQYQIDYQDPRPSWRKYFKGERRVLIISFLFLIFLVAMVLVGIYVRASCCQNTMENTTAMPISSTTTHPTDTMSAI</sequence>
<dbReference type="AlphaFoldDB" id="A0AAD1SVB5"/>
<accession>A0AAD1SVB5</accession>
<gene>
    <name evidence="2" type="ORF">PECUL_23A035962</name>
</gene>
<dbReference type="Proteomes" id="UP001295444">
    <property type="component" value="Chromosome 07"/>
</dbReference>
<dbReference type="EMBL" id="OW240918">
    <property type="protein sequence ID" value="CAH2308211.1"/>
    <property type="molecule type" value="Genomic_DNA"/>
</dbReference>
<keyword evidence="1" id="KW-0812">Transmembrane</keyword>
<protein>
    <submittedName>
        <fullName evidence="2">Uncharacterized protein</fullName>
    </submittedName>
</protein>
<keyword evidence="3" id="KW-1185">Reference proteome</keyword>
<keyword evidence="1" id="KW-1133">Transmembrane helix</keyword>